<dbReference type="AlphaFoldDB" id="A0A0G0GBG2"/>
<proteinExistence type="predicted"/>
<protein>
    <recommendedName>
        <fullName evidence="3">Caib/baif family protein</fullName>
    </recommendedName>
</protein>
<name>A0A0G0GBG2_9BACT</name>
<organism evidence="1 2">
    <name type="scientific">Candidatus Nomurabacteria bacterium GW2011_GWC2_35_8</name>
    <dbReference type="NCBI Taxonomy" id="1618752"/>
    <lineage>
        <taxon>Bacteria</taxon>
        <taxon>Candidatus Nomuraibacteriota</taxon>
    </lineage>
</organism>
<evidence type="ECO:0000313" key="1">
    <source>
        <dbReference type="EMBL" id="KKP89062.1"/>
    </source>
</evidence>
<gene>
    <name evidence="1" type="ORF">UR91_C0007G0022</name>
</gene>
<dbReference type="Proteomes" id="UP000034798">
    <property type="component" value="Unassembled WGS sequence"/>
</dbReference>
<comment type="caution">
    <text evidence="1">The sequence shown here is derived from an EMBL/GenBank/DDBJ whole genome shotgun (WGS) entry which is preliminary data.</text>
</comment>
<dbReference type="EMBL" id="LBQZ01000007">
    <property type="protein sequence ID" value="KKP89062.1"/>
    <property type="molecule type" value="Genomic_DNA"/>
</dbReference>
<evidence type="ECO:0000313" key="2">
    <source>
        <dbReference type="Proteomes" id="UP000034798"/>
    </source>
</evidence>
<evidence type="ECO:0008006" key="3">
    <source>
        <dbReference type="Google" id="ProtNLM"/>
    </source>
</evidence>
<accession>A0A0G0GBG2</accession>
<sequence length="580" mass="68575">MKSENRQCQNCKKDFTIEVEDFNFYEKIKVPAPTFCPECRLIRRFAIRNERALYKRKCDLCGEEKILIYPSDSPYKVYCFSCFYSDGWDGETYGCDYDFSRPFFEQYKELFDKVPRLGTIKQGFNTNSEYTNRVSDLKNCHLIFASNQNENCYYGVSYWGSKDSMDCYNIHKCERCYECIDCYDSNGLKYSKECNSCIDSVFLLNCRNCQNCFGCTNLRNKSNCIFNKQYTKEEYQIKLSEFKISNRNDLKKIKKLALEESLKHIVSSFIEYHSVNSSGNWIKSSKSVKMSFNCDNVEDGKYLFGVMDAKDCMDYTYWGLHSELIYETCNLGRQCSSVFFTNESWDQLIRAEYCNNCFSCSDLFGCVGLRKKQYCIFNKQYIKEEYEKLIPKIKEQMNLMPYIDSGGRIFRYGEYFTPEMLPFAYNETIAQEYFPKTKEEVEKEGYRWKEMEKKNYTPTIVSKDLPESIDSVGDNILNEVIACEHDGKCNQQCTTAFKITQNELQFYRTYNIPLPTLCPNCRHYERLLKRQPIKLWHRSCMCEQDNHGHVGNCQNEFETSYAPEKPETVYCLDCYRKEVN</sequence>
<reference evidence="1 2" key="1">
    <citation type="journal article" date="2015" name="Nature">
        <title>rRNA introns, odd ribosomes, and small enigmatic genomes across a large radiation of phyla.</title>
        <authorList>
            <person name="Brown C.T."/>
            <person name="Hug L.A."/>
            <person name="Thomas B.C."/>
            <person name="Sharon I."/>
            <person name="Castelle C.J."/>
            <person name="Singh A."/>
            <person name="Wilkins M.J."/>
            <person name="Williams K.H."/>
            <person name="Banfield J.F."/>
        </authorList>
    </citation>
    <scope>NUCLEOTIDE SEQUENCE [LARGE SCALE GENOMIC DNA]</scope>
</reference>